<dbReference type="PANTHER" id="PTHR45138:SF9">
    <property type="entry name" value="DIGUANYLATE CYCLASE DGCM-RELATED"/>
    <property type="match status" value="1"/>
</dbReference>
<dbReference type="InterPro" id="IPR035965">
    <property type="entry name" value="PAS-like_dom_sf"/>
</dbReference>
<dbReference type="InterPro" id="IPR000700">
    <property type="entry name" value="PAS-assoc_C"/>
</dbReference>
<proteinExistence type="predicted"/>
<dbReference type="InterPro" id="IPR000160">
    <property type="entry name" value="GGDEF_dom"/>
</dbReference>
<dbReference type="NCBIfam" id="TIGR00229">
    <property type="entry name" value="sensory_box"/>
    <property type="match status" value="1"/>
</dbReference>
<evidence type="ECO:0000259" key="2">
    <source>
        <dbReference type="PROSITE" id="PS50887"/>
    </source>
</evidence>
<organism evidence="3 4">
    <name type="scientific">Ureibacillus acetophenoni</name>
    <dbReference type="NCBI Taxonomy" id="614649"/>
    <lineage>
        <taxon>Bacteria</taxon>
        <taxon>Bacillati</taxon>
        <taxon>Bacillota</taxon>
        <taxon>Bacilli</taxon>
        <taxon>Bacillales</taxon>
        <taxon>Caryophanaceae</taxon>
        <taxon>Ureibacillus</taxon>
    </lineage>
</organism>
<dbReference type="AlphaFoldDB" id="A0A285UWD8"/>
<feature type="domain" description="GGDEF" evidence="2">
    <location>
        <begin position="187"/>
        <end position="316"/>
    </location>
</feature>
<evidence type="ECO:0000259" key="1">
    <source>
        <dbReference type="PROSITE" id="PS50113"/>
    </source>
</evidence>
<dbReference type="NCBIfam" id="TIGR00254">
    <property type="entry name" value="GGDEF"/>
    <property type="match status" value="1"/>
</dbReference>
<dbReference type="InterPro" id="IPR000014">
    <property type="entry name" value="PAS"/>
</dbReference>
<dbReference type="Proteomes" id="UP000219252">
    <property type="component" value="Unassembled WGS sequence"/>
</dbReference>
<sequence>MSILFGCIILGLILLCIYFYQQNVKLNRKVRYLQPLVETAENIRDILYYCEVVPKLNYLYLSKNVNDLLGPNTYEEHLNNPESIFEIVHPDDREILINKKLGELNFHEAIQVRFRNHLGHYIWFEEYATPIYKEGKFVAVLGIYRNIDEKVVLQQQLEYKSTHDALTKLYNREYFQRKMSELNEIEVPVAVIAIDIDELKIVNDSYGHQMGDRLIIEAANCLKNHAMEEMIVARIGGDEFAILLPHATEMQVKEYIEAIQKNLQVGDKEVPYYPIRISVGYAYSETSYGVMEQLLNEADAKMYNEKNAKKESLVGV</sequence>
<protein>
    <submittedName>
        <fullName evidence="3">PAS domain S-box-containing protein/diguanylate cyclase (GGDEF)-like protein</fullName>
    </submittedName>
</protein>
<dbReference type="InterPro" id="IPR001610">
    <property type="entry name" value="PAC"/>
</dbReference>
<accession>A0A285UWD8</accession>
<dbReference type="PROSITE" id="PS50887">
    <property type="entry name" value="GGDEF"/>
    <property type="match status" value="1"/>
</dbReference>
<dbReference type="PROSITE" id="PS50113">
    <property type="entry name" value="PAC"/>
    <property type="match status" value="1"/>
</dbReference>
<dbReference type="InterPro" id="IPR029787">
    <property type="entry name" value="Nucleotide_cyclase"/>
</dbReference>
<feature type="domain" description="PAC" evidence="1">
    <location>
        <begin position="108"/>
        <end position="159"/>
    </location>
</feature>
<dbReference type="GO" id="GO:0052621">
    <property type="term" value="F:diguanylate cyclase activity"/>
    <property type="evidence" value="ECO:0007669"/>
    <property type="project" value="TreeGrafter"/>
</dbReference>
<name>A0A285UWD8_9BACL</name>
<reference evidence="4" key="1">
    <citation type="submission" date="2017-08" db="EMBL/GenBank/DDBJ databases">
        <authorList>
            <person name="Varghese N."/>
            <person name="Submissions S."/>
        </authorList>
    </citation>
    <scope>NUCLEOTIDE SEQUENCE [LARGE SCALE GENOMIC DNA]</scope>
    <source>
        <strain evidence="4">JC23</strain>
    </source>
</reference>
<gene>
    <name evidence="3" type="ORF">SAMN05877842_12129</name>
</gene>
<dbReference type="CDD" id="cd00130">
    <property type="entry name" value="PAS"/>
    <property type="match status" value="1"/>
</dbReference>
<dbReference type="InterPro" id="IPR050469">
    <property type="entry name" value="Diguanylate_Cyclase"/>
</dbReference>
<dbReference type="PANTHER" id="PTHR45138">
    <property type="entry name" value="REGULATORY COMPONENTS OF SENSORY TRANSDUCTION SYSTEM"/>
    <property type="match status" value="1"/>
</dbReference>
<dbReference type="SMART" id="SM00267">
    <property type="entry name" value="GGDEF"/>
    <property type="match status" value="1"/>
</dbReference>
<dbReference type="EMBL" id="OBQC01000021">
    <property type="protein sequence ID" value="SOC44551.1"/>
    <property type="molecule type" value="Genomic_DNA"/>
</dbReference>
<dbReference type="InterPro" id="IPR043128">
    <property type="entry name" value="Rev_trsase/Diguanyl_cyclase"/>
</dbReference>
<evidence type="ECO:0000313" key="4">
    <source>
        <dbReference type="Proteomes" id="UP000219252"/>
    </source>
</evidence>
<dbReference type="SUPFAM" id="SSF55785">
    <property type="entry name" value="PYP-like sensor domain (PAS domain)"/>
    <property type="match status" value="1"/>
</dbReference>
<dbReference type="OrthoDB" id="9759607at2"/>
<dbReference type="SMART" id="SM00086">
    <property type="entry name" value="PAC"/>
    <property type="match status" value="1"/>
</dbReference>
<dbReference type="InterPro" id="IPR013655">
    <property type="entry name" value="PAS_fold_3"/>
</dbReference>
<dbReference type="CDD" id="cd01949">
    <property type="entry name" value="GGDEF"/>
    <property type="match status" value="1"/>
</dbReference>
<dbReference type="Gene3D" id="3.30.70.270">
    <property type="match status" value="1"/>
</dbReference>
<evidence type="ECO:0000313" key="3">
    <source>
        <dbReference type="EMBL" id="SOC44551.1"/>
    </source>
</evidence>
<keyword evidence="4" id="KW-1185">Reference proteome</keyword>
<dbReference type="RefSeq" id="WP_097151146.1">
    <property type="nucleotide sequence ID" value="NZ_OBQC01000021.1"/>
</dbReference>
<dbReference type="Pfam" id="PF08447">
    <property type="entry name" value="PAS_3"/>
    <property type="match status" value="1"/>
</dbReference>
<dbReference type="Pfam" id="PF00990">
    <property type="entry name" value="GGDEF"/>
    <property type="match status" value="1"/>
</dbReference>
<dbReference type="Gene3D" id="3.30.450.20">
    <property type="entry name" value="PAS domain"/>
    <property type="match status" value="1"/>
</dbReference>
<dbReference type="SUPFAM" id="SSF55073">
    <property type="entry name" value="Nucleotide cyclase"/>
    <property type="match status" value="1"/>
</dbReference>